<name>M8CGC6_AEGTA</name>
<sequence length="56" mass="6269">MAAMSQTDQARPMATADLEAPITALPVKKQHLRESFHRVVTCAPPHVKLPFTWDDI</sequence>
<reference evidence="1" key="1">
    <citation type="submission" date="2015-06" db="UniProtKB">
        <authorList>
            <consortium name="EnsemblPlants"/>
        </authorList>
    </citation>
    <scope>IDENTIFICATION</scope>
</reference>
<protein>
    <submittedName>
        <fullName evidence="1">Uncharacterized protein</fullName>
    </submittedName>
</protein>
<accession>M8CGC6</accession>
<dbReference type="AlphaFoldDB" id="M8CGC6"/>
<proteinExistence type="predicted"/>
<dbReference type="EnsemblPlants" id="EMT22236">
    <property type="protein sequence ID" value="EMT22236"/>
    <property type="gene ID" value="F775_42971"/>
</dbReference>
<evidence type="ECO:0000313" key="1">
    <source>
        <dbReference type="EnsemblPlants" id="EMT22236"/>
    </source>
</evidence>
<organism evidence="1">
    <name type="scientific">Aegilops tauschii</name>
    <name type="common">Tausch's goatgrass</name>
    <name type="synonym">Aegilops squarrosa</name>
    <dbReference type="NCBI Taxonomy" id="37682"/>
    <lineage>
        <taxon>Eukaryota</taxon>
        <taxon>Viridiplantae</taxon>
        <taxon>Streptophyta</taxon>
        <taxon>Embryophyta</taxon>
        <taxon>Tracheophyta</taxon>
        <taxon>Spermatophyta</taxon>
        <taxon>Magnoliopsida</taxon>
        <taxon>Liliopsida</taxon>
        <taxon>Poales</taxon>
        <taxon>Poaceae</taxon>
        <taxon>BOP clade</taxon>
        <taxon>Pooideae</taxon>
        <taxon>Triticodae</taxon>
        <taxon>Triticeae</taxon>
        <taxon>Triticinae</taxon>
        <taxon>Aegilops</taxon>
    </lineage>
</organism>